<evidence type="ECO:0000313" key="1">
    <source>
        <dbReference type="EMBL" id="CBX30024.1"/>
    </source>
</evidence>
<protein>
    <submittedName>
        <fullName evidence="1">Uncharacterized protein</fullName>
    </submittedName>
</protein>
<name>E1YIH7_9BACT</name>
<gene>
    <name evidence="1" type="ORF">N47_D28330</name>
</gene>
<proteinExistence type="predicted"/>
<dbReference type="EMBL" id="FR695874">
    <property type="protein sequence ID" value="CBX30024.1"/>
    <property type="molecule type" value="Genomic_DNA"/>
</dbReference>
<organism evidence="1">
    <name type="scientific">uncultured Desulfobacterium sp</name>
    <dbReference type="NCBI Taxonomy" id="201089"/>
    <lineage>
        <taxon>Bacteria</taxon>
        <taxon>Pseudomonadati</taxon>
        <taxon>Thermodesulfobacteriota</taxon>
        <taxon>Desulfobacteria</taxon>
        <taxon>Desulfobacterales</taxon>
        <taxon>Desulfobacteriaceae</taxon>
        <taxon>Desulfobacterium</taxon>
        <taxon>environmental samples</taxon>
    </lineage>
</organism>
<accession>E1YIH7</accession>
<sequence length="40" mass="4868">MRLGLDNIFQAQDEVDIRKDKLIEKIEARMNKELKKMRYS</sequence>
<reference evidence="1" key="1">
    <citation type="journal article" date="2011" name="Environ. Microbiol.">
        <title>Genomic insights into the metabolic potential of the polycyclic aromatic hydrocarbon degrading sulfate-reducing Deltaproteobacterium N47.</title>
        <authorList>
            <person name="Bergmann F."/>
            <person name="Selesi D."/>
            <person name="Weinmaier T."/>
            <person name="Tischler P."/>
            <person name="Rattei T."/>
            <person name="Meckenstock R.U."/>
        </authorList>
    </citation>
    <scope>NUCLEOTIDE SEQUENCE</scope>
</reference>
<dbReference type="AlphaFoldDB" id="E1YIH7"/>